<protein>
    <submittedName>
        <fullName evidence="5">Uncharacterized protein</fullName>
    </submittedName>
</protein>
<gene>
    <name evidence="5" type="ORF">MKW94_020373</name>
</gene>
<dbReference type="Proteomes" id="UP001177140">
    <property type="component" value="Unassembled WGS sequence"/>
</dbReference>
<dbReference type="PANTHER" id="PTHR14110:SF6">
    <property type="entry name" value="OS04G0405100 PROTEIN"/>
    <property type="match status" value="1"/>
</dbReference>
<keyword evidence="2" id="KW-0812">Transmembrane</keyword>
<dbReference type="GO" id="GO:0008320">
    <property type="term" value="F:protein transmembrane transporter activity"/>
    <property type="evidence" value="ECO:0007669"/>
    <property type="project" value="TreeGrafter"/>
</dbReference>
<evidence type="ECO:0000256" key="3">
    <source>
        <dbReference type="ARBA" id="ARBA00022989"/>
    </source>
</evidence>
<dbReference type="GO" id="GO:0042721">
    <property type="term" value="C:TIM22 mitochondrial import inner membrane insertion complex"/>
    <property type="evidence" value="ECO:0007669"/>
    <property type="project" value="InterPro"/>
</dbReference>
<evidence type="ECO:0000256" key="1">
    <source>
        <dbReference type="ARBA" id="ARBA00004141"/>
    </source>
</evidence>
<evidence type="ECO:0000256" key="2">
    <source>
        <dbReference type="ARBA" id="ARBA00022692"/>
    </source>
</evidence>
<keyword evidence="3" id="KW-1133">Transmembrane helix</keyword>
<keyword evidence="4" id="KW-0472">Membrane</keyword>
<dbReference type="AlphaFoldDB" id="A0AA42AXX5"/>
<evidence type="ECO:0000313" key="6">
    <source>
        <dbReference type="Proteomes" id="UP001177140"/>
    </source>
</evidence>
<dbReference type="EMBL" id="JAJJMA010253568">
    <property type="protein sequence ID" value="MCL7044039.1"/>
    <property type="molecule type" value="Genomic_DNA"/>
</dbReference>
<dbReference type="InterPro" id="IPR039175">
    <property type="entry name" value="TIM22"/>
</dbReference>
<dbReference type="GO" id="GO:0045039">
    <property type="term" value="P:protein insertion into mitochondrial inner membrane"/>
    <property type="evidence" value="ECO:0007669"/>
    <property type="project" value="InterPro"/>
</dbReference>
<sequence length="221" mass="24433">MEGGGSVKLPLQKKNNNLNFKSVCTQVQTKWGEFYEGFNGWVSKQPFLIETTVAAATYALQGVASGFMFGTLAQNEAARNFYPFQRFGKTRALQVRNFAILRGTDGALISAMRRIRGGKDDTSARMVAGFYSGYVFQMLIRNSFDPGAPDAIAVGLFIAFCHGLMHEVLILNHISSEKDTCYTRARRIDLAEAGIPPGPRVLILNHIKRCGDRDLLKMKGS</sequence>
<dbReference type="GO" id="GO:0045036">
    <property type="term" value="P:protein targeting to chloroplast"/>
    <property type="evidence" value="ECO:0007669"/>
    <property type="project" value="TreeGrafter"/>
</dbReference>
<keyword evidence="6" id="KW-1185">Reference proteome</keyword>
<dbReference type="GO" id="GO:0009706">
    <property type="term" value="C:chloroplast inner membrane"/>
    <property type="evidence" value="ECO:0007669"/>
    <property type="project" value="TreeGrafter"/>
</dbReference>
<reference evidence="5" key="1">
    <citation type="submission" date="2022-03" db="EMBL/GenBank/DDBJ databases">
        <title>A functionally conserved STORR gene fusion in Papaver species that diverged 16.8 million years ago.</title>
        <authorList>
            <person name="Catania T."/>
        </authorList>
    </citation>
    <scope>NUCLEOTIDE SEQUENCE</scope>
    <source>
        <strain evidence="5">S-191538</strain>
    </source>
</reference>
<organism evidence="5 6">
    <name type="scientific">Papaver nudicaule</name>
    <name type="common">Iceland poppy</name>
    <dbReference type="NCBI Taxonomy" id="74823"/>
    <lineage>
        <taxon>Eukaryota</taxon>
        <taxon>Viridiplantae</taxon>
        <taxon>Streptophyta</taxon>
        <taxon>Embryophyta</taxon>
        <taxon>Tracheophyta</taxon>
        <taxon>Spermatophyta</taxon>
        <taxon>Magnoliopsida</taxon>
        <taxon>Ranunculales</taxon>
        <taxon>Papaveraceae</taxon>
        <taxon>Papaveroideae</taxon>
        <taxon>Papaver</taxon>
    </lineage>
</organism>
<comment type="subcellular location">
    <subcellularLocation>
        <location evidence="1">Membrane</location>
        <topology evidence="1">Multi-pass membrane protein</topology>
    </subcellularLocation>
</comment>
<proteinExistence type="predicted"/>
<name>A0AA42AXX5_PAPNU</name>
<accession>A0AA42AXX5</accession>
<dbReference type="PANTHER" id="PTHR14110">
    <property type="entry name" value="MITOCHONDRIAL IMPORT INNER MEMBRANE TRANSLOCASE SUBUNIT TIM22"/>
    <property type="match status" value="1"/>
</dbReference>
<evidence type="ECO:0000256" key="4">
    <source>
        <dbReference type="ARBA" id="ARBA00023136"/>
    </source>
</evidence>
<comment type="caution">
    <text evidence="5">The sequence shown here is derived from an EMBL/GenBank/DDBJ whole genome shotgun (WGS) entry which is preliminary data.</text>
</comment>
<evidence type="ECO:0000313" key="5">
    <source>
        <dbReference type="EMBL" id="MCL7044039.1"/>
    </source>
</evidence>